<dbReference type="Gene3D" id="1.20.5.470">
    <property type="entry name" value="Single helix bin"/>
    <property type="match status" value="1"/>
</dbReference>
<evidence type="ECO:0000313" key="1">
    <source>
        <dbReference type="EMBL" id="KAF4471572.1"/>
    </source>
</evidence>
<proteinExistence type="predicted"/>
<sequence>MSNAYVLGRFNETGNMYSETEASMDSLGGFSPEETSGFFTIQAIQLEKYGAAKIKEGSRSQESRKFSPPAHSATIAAENAVCTLSFISGVSLNFPNQNKQHIS</sequence>
<keyword evidence="2" id="KW-1185">Reference proteome</keyword>
<dbReference type="EMBL" id="JAADYS010000188">
    <property type="protein sequence ID" value="KAF4471572.1"/>
    <property type="molecule type" value="Genomic_DNA"/>
</dbReference>
<accession>A0A8H4PIF2</accession>
<organism evidence="1 2">
    <name type="scientific">Fusarium albosuccineum</name>
    <dbReference type="NCBI Taxonomy" id="1237068"/>
    <lineage>
        <taxon>Eukaryota</taxon>
        <taxon>Fungi</taxon>
        <taxon>Dikarya</taxon>
        <taxon>Ascomycota</taxon>
        <taxon>Pezizomycotina</taxon>
        <taxon>Sordariomycetes</taxon>
        <taxon>Hypocreomycetidae</taxon>
        <taxon>Hypocreales</taxon>
        <taxon>Nectriaceae</taxon>
        <taxon>Fusarium</taxon>
        <taxon>Fusarium decemcellulare species complex</taxon>
    </lineage>
</organism>
<protein>
    <submittedName>
        <fullName evidence="1">Argininosuccinate synthase</fullName>
    </submittedName>
</protein>
<dbReference type="SUPFAM" id="SSF69864">
    <property type="entry name" value="Argininosuccinate synthetase, C-terminal domain"/>
    <property type="match status" value="1"/>
</dbReference>
<dbReference type="OrthoDB" id="1688907at2759"/>
<comment type="caution">
    <text evidence="1">The sequence shown here is derived from an EMBL/GenBank/DDBJ whole genome shotgun (WGS) entry which is preliminary data.</text>
</comment>
<dbReference type="GO" id="GO:0004055">
    <property type="term" value="F:argininosuccinate synthase activity"/>
    <property type="evidence" value="ECO:0007669"/>
    <property type="project" value="InterPro"/>
</dbReference>
<dbReference type="AlphaFoldDB" id="A0A8H4PIF2"/>
<gene>
    <name evidence="1" type="ORF">FALBO_1505</name>
</gene>
<dbReference type="InterPro" id="IPR024074">
    <property type="entry name" value="AS_cat/multimer_dom_body"/>
</dbReference>
<evidence type="ECO:0000313" key="2">
    <source>
        <dbReference type="Proteomes" id="UP000554235"/>
    </source>
</evidence>
<reference evidence="1 2" key="1">
    <citation type="submission" date="2020-01" db="EMBL/GenBank/DDBJ databases">
        <title>Identification and distribution of gene clusters putatively required for synthesis of sphingolipid metabolism inhibitors in phylogenetically diverse species of the filamentous fungus Fusarium.</title>
        <authorList>
            <person name="Kim H.-S."/>
            <person name="Busman M."/>
            <person name="Brown D.W."/>
            <person name="Divon H."/>
            <person name="Uhlig S."/>
            <person name="Proctor R.H."/>
        </authorList>
    </citation>
    <scope>NUCLEOTIDE SEQUENCE [LARGE SCALE GENOMIC DNA]</scope>
    <source>
        <strain evidence="1 2">NRRL 20459</strain>
    </source>
</reference>
<dbReference type="Proteomes" id="UP000554235">
    <property type="component" value="Unassembled WGS sequence"/>
</dbReference>
<name>A0A8H4PIF2_9HYPO</name>